<dbReference type="Gene3D" id="3.60.110.10">
    <property type="entry name" value="Carbon-nitrogen hydrolase"/>
    <property type="match status" value="1"/>
</dbReference>
<feature type="domain" description="CN hydrolase" evidence="2">
    <location>
        <begin position="4"/>
        <end position="270"/>
    </location>
</feature>
<dbReference type="PROSITE" id="PS50263">
    <property type="entry name" value="CN_HYDROLASE"/>
    <property type="match status" value="1"/>
</dbReference>
<dbReference type="Pfam" id="PF00795">
    <property type="entry name" value="CN_hydrolase"/>
    <property type="match status" value="1"/>
</dbReference>
<name>A0ABT8TB15_9BACT</name>
<comment type="caution">
    <text evidence="3">The sequence shown here is derived from an EMBL/GenBank/DDBJ whole genome shotgun (WGS) entry which is preliminary data.</text>
</comment>
<evidence type="ECO:0000313" key="4">
    <source>
        <dbReference type="Proteomes" id="UP001171111"/>
    </source>
</evidence>
<keyword evidence="4" id="KW-1185">Reference proteome</keyword>
<proteinExistence type="predicted"/>
<dbReference type="PANTHER" id="PTHR43674:SF2">
    <property type="entry name" value="BETA-UREIDOPROPIONASE"/>
    <property type="match status" value="1"/>
</dbReference>
<evidence type="ECO:0000313" key="3">
    <source>
        <dbReference type="EMBL" id="MDO2409047.1"/>
    </source>
</evidence>
<dbReference type="RefSeq" id="WP_302243864.1">
    <property type="nucleotide sequence ID" value="NZ_JAULJQ010000003.1"/>
</dbReference>
<dbReference type="InterPro" id="IPR003010">
    <property type="entry name" value="C-N_Hydrolase"/>
</dbReference>
<dbReference type="PANTHER" id="PTHR43674">
    <property type="entry name" value="NITRILASE C965.09-RELATED"/>
    <property type="match status" value="1"/>
</dbReference>
<evidence type="ECO:0000256" key="1">
    <source>
        <dbReference type="ARBA" id="ARBA00022801"/>
    </source>
</evidence>
<sequence>MSELNIAIIAHAYEGSKEASIAKTCALIERAAKGGAQLVCLSELHQGAYFCQRQNVDNFDLAKDFNSDCEFWGSVAKKHAIVLVTSLFERRSAGLYFNTAVVFEKDGSIAGKYRKMHIPDDPNFYEKFYFTPGDLGFRPIKTSLGTLGVLVCWDQWYPEAARIMALKGAEILIYPTAIGWFDGDSSDEKARQLDAWMAVQRGHAVANGLPVVAINRIGFESARLSDKNALCAENEGIRFWGHSFVYGPQGEKLFESDENSDVCEVIKLDKGRCENVRRWWPFLRDRRIDSYKKILKRFC</sequence>
<reference evidence="3 4" key="1">
    <citation type="submission" date="2023-06" db="EMBL/GenBank/DDBJ databases">
        <title>Campylobacter magnum sp. nov., isolated from cecal contents of domestic pigs (Sus scrofa domesticus).</title>
        <authorList>
            <person name="Papic B."/>
            <person name="Gruntar I."/>
        </authorList>
    </citation>
    <scope>NUCLEOTIDE SEQUENCE [LARGE SCALE GENOMIC DNA]</scope>
    <source>
        <strain evidence="4">34484-21</strain>
    </source>
</reference>
<dbReference type="InterPro" id="IPR050345">
    <property type="entry name" value="Aliph_Amidase/BUP"/>
</dbReference>
<protein>
    <submittedName>
        <fullName evidence="3">Carbon-nitrogen hydrolase</fullName>
    </submittedName>
</protein>
<organism evidence="3 4">
    <name type="scientific">Campylobacter magnus</name>
    <dbReference type="NCBI Taxonomy" id="3026462"/>
    <lineage>
        <taxon>Bacteria</taxon>
        <taxon>Pseudomonadati</taxon>
        <taxon>Campylobacterota</taxon>
        <taxon>Epsilonproteobacteria</taxon>
        <taxon>Campylobacterales</taxon>
        <taxon>Campylobacteraceae</taxon>
        <taxon>Campylobacter</taxon>
    </lineage>
</organism>
<keyword evidence="1 3" id="KW-0378">Hydrolase</keyword>
<dbReference type="InterPro" id="IPR036526">
    <property type="entry name" value="C-N_Hydrolase_sf"/>
</dbReference>
<gene>
    <name evidence="3" type="ORF">Q2362_02890</name>
</gene>
<dbReference type="GO" id="GO:0016787">
    <property type="term" value="F:hydrolase activity"/>
    <property type="evidence" value="ECO:0007669"/>
    <property type="project" value="UniProtKB-KW"/>
</dbReference>
<dbReference type="CDD" id="cd07573">
    <property type="entry name" value="CPA"/>
    <property type="match status" value="1"/>
</dbReference>
<dbReference type="Proteomes" id="UP001171111">
    <property type="component" value="Unassembled WGS sequence"/>
</dbReference>
<dbReference type="SUPFAM" id="SSF56317">
    <property type="entry name" value="Carbon-nitrogen hydrolase"/>
    <property type="match status" value="1"/>
</dbReference>
<evidence type="ECO:0000259" key="2">
    <source>
        <dbReference type="PROSITE" id="PS50263"/>
    </source>
</evidence>
<dbReference type="EMBL" id="JAULJQ010000003">
    <property type="protein sequence ID" value="MDO2409047.1"/>
    <property type="molecule type" value="Genomic_DNA"/>
</dbReference>
<accession>A0ABT8TB15</accession>